<dbReference type="InterPro" id="IPR050221">
    <property type="entry name" value="26S_Proteasome_ATPase"/>
</dbReference>
<dbReference type="CDD" id="cd19481">
    <property type="entry name" value="RecA-like_protease"/>
    <property type="match status" value="1"/>
</dbReference>
<dbReference type="SUPFAM" id="SSF52540">
    <property type="entry name" value="P-loop containing nucleoside triphosphate hydrolases"/>
    <property type="match status" value="1"/>
</dbReference>
<organism evidence="5 6">
    <name type="scientific">Thiospirillum jenense</name>
    <dbReference type="NCBI Taxonomy" id="1653858"/>
    <lineage>
        <taxon>Bacteria</taxon>
        <taxon>Pseudomonadati</taxon>
        <taxon>Pseudomonadota</taxon>
        <taxon>Gammaproteobacteria</taxon>
        <taxon>Chromatiales</taxon>
        <taxon>Chromatiaceae</taxon>
        <taxon>Thiospirillum</taxon>
    </lineage>
</organism>
<dbReference type="GO" id="GO:0016887">
    <property type="term" value="F:ATP hydrolysis activity"/>
    <property type="evidence" value="ECO:0007669"/>
    <property type="project" value="InterPro"/>
</dbReference>
<keyword evidence="2" id="KW-0547">Nucleotide-binding</keyword>
<dbReference type="SMART" id="SM00382">
    <property type="entry name" value="AAA"/>
    <property type="match status" value="1"/>
</dbReference>
<dbReference type="InterPro" id="IPR003959">
    <property type="entry name" value="ATPase_AAA_core"/>
</dbReference>
<accession>A0A839HGV0</accession>
<evidence type="ECO:0000256" key="2">
    <source>
        <dbReference type="ARBA" id="ARBA00022741"/>
    </source>
</evidence>
<dbReference type="Proteomes" id="UP000548632">
    <property type="component" value="Unassembled WGS sequence"/>
</dbReference>
<dbReference type="EMBL" id="JABVCQ010000040">
    <property type="protein sequence ID" value="MBB1127190.1"/>
    <property type="molecule type" value="Genomic_DNA"/>
</dbReference>
<comment type="similarity">
    <text evidence="1">Belongs to the AAA ATPase family.</text>
</comment>
<name>A0A839HGV0_9GAMM</name>
<keyword evidence="6" id="KW-1185">Reference proteome</keyword>
<dbReference type="GO" id="GO:0005524">
    <property type="term" value="F:ATP binding"/>
    <property type="evidence" value="ECO:0007669"/>
    <property type="project" value="UniProtKB-KW"/>
</dbReference>
<evidence type="ECO:0000259" key="4">
    <source>
        <dbReference type="SMART" id="SM00382"/>
    </source>
</evidence>
<proteinExistence type="inferred from homology"/>
<dbReference type="PANTHER" id="PTHR23073">
    <property type="entry name" value="26S PROTEASOME REGULATORY SUBUNIT"/>
    <property type="match status" value="1"/>
</dbReference>
<dbReference type="RefSeq" id="WP_182584816.1">
    <property type="nucleotide sequence ID" value="NZ_JABVCQ010000040.1"/>
</dbReference>
<dbReference type="Gene3D" id="3.40.50.300">
    <property type="entry name" value="P-loop containing nucleotide triphosphate hydrolases"/>
    <property type="match status" value="1"/>
</dbReference>
<gene>
    <name evidence="5" type="ORF">HUK38_13290</name>
</gene>
<evidence type="ECO:0000256" key="1">
    <source>
        <dbReference type="ARBA" id="ARBA00006914"/>
    </source>
</evidence>
<keyword evidence="3 5" id="KW-0067">ATP-binding</keyword>
<dbReference type="InterPro" id="IPR027417">
    <property type="entry name" value="P-loop_NTPase"/>
</dbReference>
<protein>
    <submittedName>
        <fullName evidence="5">ATP-binding protein</fullName>
    </submittedName>
</protein>
<comment type="caution">
    <text evidence="5">The sequence shown here is derived from an EMBL/GenBank/DDBJ whole genome shotgun (WGS) entry which is preliminary data.</text>
</comment>
<dbReference type="InterPro" id="IPR003593">
    <property type="entry name" value="AAA+_ATPase"/>
</dbReference>
<reference evidence="5 6" key="1">
    <citation type="journal article" date="2020" name="Arch. Microbiol.">
        <title>The genome sequence of the giant phototrophic gammaproteobacterium Thiospirillum jenense gives insight into its physiological properties and phylogenetic relationships.</title>
        <authorList>
            <person name="Imhoff J.F."/>
            <person name="Meyer T.E."/>
            <person name="Kyndt J.A."/>
        </authorList>
    </citation>
    <scope>NUCLEOTIDE SEQUENCE [LARGE SCALE GENOMIC DNA]</scope>
    <source>
        <strain evidence="5 6">DSM 216</strain>
    </source>
</reference>
<dbReference type="Gene3D" id="1.10.8.60">
    <property type="match status" value="1"/>
</dbReference>
<evidence type="ECO:0000313" key="5">
    <source>
        <dbReference type="EMBL" id="MBB1127190.1"/>
    </source>
</evidence>
<feature type="domain" description="AAA+ ATPase" evidence="4">
    <location>
        <begin position="195"/>
        <end position="329"/>
    </location>
</feature>
<evidence type="ECO:0000313" key="6">
    <source>
        <dbReference type="Proteomes" id="UP000548632"/>
    </source>
</evidence>
<evidence type="ECO:0000256" key="3">
    <source>
        <dbReference type="ARBA" id="ARBA00022840"/>
    </source>
</evidence>
<sequence>MPLLRHPPRCPIHGCELVLSHHGKKSNVGHACLQVQGAPLRYCPQCYADGRDTSVEVAAERSNQFLRQLARLLDRFDFGDDLQRPSIRVDFNPRRASGVSPDLPTSSPVHGRITDFAAESPPVAAALGTNAAAPNSVEPENAAAALHPRSPRHTFDQLILDATTLRQIREAINVLAAQELLFSTWNLASVARGGRRVALNFFGPPGTGKTLAADAIADFLGKEILTISYAELESKYVGETPKNIRAAFQRASDTAALLFFDEADSVLGKRLTSINQAADNGINVARSTTLIELDNFDGVVIFASNLVENYDAAFLRRMLAHIEFHLPAAAQRTAIWQAHLPPQLPLAADVDCDALAASCDGAAGGDIQNAVLLAASYAALRPTAEQVVSQSDFARAIQFVLRGKERIIGR</sequence>
<dbReference type="AlphaFoldDB" id="A0A839HGV0"/>
<dbReference type="Pfam" id="PF00004">
    <property type="entry name" value="AAA"/>
    <property type="match status" value="1"/>
</dbReference>